<evidence type="ECO:0000256" key="1">
    <source>
        <dbReference type="SAM" id="MobiDB-lite"/>
    </source>
</evidence>
<evidence type="ECO:0000313" key="2">
    <source>
        <dbReference type="EMBL" id="MBW82039.1"/>
    </source>
</evidence>
<proteinExistence type="predicted"/>
<feature type="compositionally biased region" description="Polar residues" evidence="1">
    <location>
        <begin position="32"/>
        <end position="46"/>
    </location>
</feature>
<dbReference type="PANTHER" id="PTHR36038">
    <property type="entry name" value="OS06G0102750 PROTEIN"/>
    <property type="match status" value="1"/>
</dbReference>
<dbReference type="EMBL" id="GGEC01001556">
    <property type="protein sequence ID" value="MBW82039.1"/>
    <property type="molecule type" value="Transcribed_RNA"/>
</dbReference>
<dbReference type="AlphaFoldDB" id="A0A2P2ILE2"/>
<dbReference type="PANTHER" id="PTHR36038:SF3">
    <property type="entry name" value="OVATE FAMILY PROTEIN"/>
    <property type="match status" value="1"/>
</dbReference>
<protein>
    <submittedName>
        <fullName evidence="2">Uncharacterized protein</fullName>
    </submittedName>
</protein>
<organism evidence="2">
    <name type="scientific">Rhizophora mucronata</name>
    <name type="common">Asiatic mangrove</name>
    <dbReference type="NCBI Taxonomy" id="61149"/>
    <lineage>
        <taxon>Eukaryota</taxon>
        <taxon>Viridiplantae</taxon>
        <taxon>Streptophyta</taxon>
        <taxon>Embryophyta</taxon>
        <taxon>Tracheophyta</taxon>
        <taxon>Spermatophyta</taxon>
        <taxon>Magnoliopsida</taxon>
        <taxon>eudicotyledons</taxon>
        <taxon>Gunneridae</taxon>
        <taxon>Pentapetalae</taxon>
        <taxon>rosids</taxon>
        <taxon>fabids</taxon>
        <taxon>Malpighiales</taxon>
        <taxon>Rhizophoraceae</taxon>
        <taxon>Rhizophora</taxon>
    </lineage>
</organism>
<name>A0A2P2ILE2_RHIMU</name>
<sequence>MTMKQQEIARGLSISTKADSATHGGNKVLPVSDTTLPSSKGTNDQRGTLMEIKDKLKWDKTRAMFRMKELLRWAAEAKSEKEGKFLGHKVLQFRNRATLKAMPDEHQYSNDSPKISFRWDVESCSTASSAAMSVASSSKNDLTLNILPLTSTPDHGRKGKWITTDSEFVVLEL</sequence>
<reference evidence="2" key="1">
    <citation type="submission" date="2018-02" db="EMBL/GenBank/DDBJ databases">
        <title>Rhizophora mucronata_Transcriptome.</title>
        <authorList>
            <person name="Meera S.P."/>
            <person name="Sreeshan A."/>
            <person name="Augustine A."/>
        </authorList>
    </citation>
    <scope>NUCLEOTIDE SEQUENCE</scope>
    <source>
        <tissue evidence="2">Leaf</tissue>
    </source>
</reference>
<feature type="region of interest" description="Disordered" evidence="1">
    <location>
        <begin position="1"/>
        <end position="46"/>
    </location>
</feature>
<accession>A0A2P2ILE2</accession>